<evidence type="ECO:0000256" key="4">
    <source>
        <dbReference type="ARBA" id="ARBA00022691"/>
    </source>
</evidence>
<dbReference type="InterPro" id="IPR000878">
    <property type="entry name" value="4pyrrol_Mease"/>
</dbReference>
<evidence type="ECO:0000256" key="1">
    <source>
        <dbReference type="ARBA" id="ARBA00012162"/>
    </source>
</evidence>
<keyword evidence="9" id="KW-1185">Reference proteome</keyword>
<dbReference type="AlphaFoldDB" id="A0A835SWQ0"/>
<dbReference type="NCBIfam" id="TIGR01469">
    <property type="entry name" value="cobA_cysG_Cterm"/>
    <property type="match status" value="1"/>
</dbReference>
<dbReference type="Gene3D" id="3.30.950.10">
    <property type="entry name" value="Methyltransferase, Cobalt-precorrin-4 Transmethylase, Domain 2"/>
    <property type="match status" value="1"/>
</dbReference>
<evidence type="ECO:0000256" key="2">
    <source>
        <dbReference type="ARBA" id="ARBA00022603"/>
    </source>
</evidence>
<dbReference type="InterPro" id="IPR014777">
    <property type="entry name" value="4pyrrole_Mease_sub1"/>
</dbReference>
<feature type="region of interest" description="Disordered" evidence="6">
    <location>
        <begin position="264"/>
        <end position="294"/>
    </location>
</feature>
<dbReference type="InterPro" id="IPR006366">
    <property type="entry name" value="CobA/CysG_C"/>
</dbReference>
<dbReference type="Proteomes" id="UP000613740">
    <property type="component" value="Unassembled WGS sequence"/>
</dbReference>
<dbReference type="NCBIfam" id="NF004790">
    <property type="entry name" value="PRK06136.1"/>
    <property type="match status" value="1"/>
</dbReference>
<dbReference type="InterPro" id="IPR050161">
    <property type="entry name" value="Siro_Cobalamin_biosynth"/>
</dbReference>
<reference evidence="8" key="1">
    <citation type="journal article" date="2020" name="bioRxiv">
        <title>Comparative genomics of Chlamydomonas.</title>
        <authorList>
            <person name="Craig R.J."/>
            <person name="Hasan A.R."/>
            <person name="Ness R.W."/>
            <person name="Keightley P.D."/>
        </authorList>
    </citation>
    <scope>NUCLEOTIDE SEQUENCE</scope>
    <source>
        <strain evidence="8">CCAP 11/173</strain>
    </source>
</reference>
<dbReference type="OrthoDB" id="508204at2759"/>
<gene>
    <name evidence="8" type="ORF">HYH02_012324</name>
</gene>
<dbReference type="PANTHER" id="PTHR45790">
    <property type="entry name" value="SIROHEME SYNTHASE-RELATED"/>
    <property type="match status" value="1"/>
</dbReference>
<evidence type="ECO:0000256" key="5">
    <source>
        <dbReference type="ARBA" id="ARBA00023244"/>
    </source>
</evidence>
<dbReference type="SUPFAM" id="SSF53790">
    <property type="entry name" value="Tetrapyrrole methylase"/>
    <property type="match status" value="1"/>
</dbReference>
<dbReference type="CDD" id="cd11642">
    <property type="entry name" value="SUMT"/>
    <property type="match status" value="1"/>
</dbReference>
<proteinExistence type="predicted"/>
<dbReference type="GO" id="GO:0019354">
    <property type="term" value="P:siroheme biosynthetic process"/>
    <property type="evidence" value="ECO:0007669"/>
    <property type="project" value="InterPro"/>
</dbReference>
<evidence type="ECO:0000256" key="6">
    <source>
        <dbReference type="SAM" id="MobiDB-lite"/>
    </source>
</evidence>
<evidence type="ECO:0000313" key="8">
    <source>
        <dbReference type="EMBL" id="KAG2434498.1"/>
    </source>
</evidence>
<evidence type="ECO:0000313" key="9">
    <source>
        <dbReference type="Proteomes" id="UP000613740"/>
    </source>
</evidence>
<evidence type="ECO:0000256" key="3">
    <source>
        <dbReference type="ARBA" id="ARBA00022679"/>
    </source>
</evidence>
<name>A0A835SWQ0_9CHLO</name>
<dbReference type="Pfam" id="PF00590">
    <property type="entry name" value="TP_methylase"/>
    <property type="match status" value="1"/>
</dbReference>
<dbReference type="PANTHER" id="PTHR45790:SF3">
    <property type="entry name" value="S-ADENOSYL-L-METHIONINE-DEPENDENT UROPORPHYRINOGEN III METHYLTRANSFERASE, CHLOROPLASTIC"/>
    <property type="match status" value="1"/>
</dbReference>
<dbReference type="FunFam" id="3.40.1010.10:FF:000001">
    <property type="entry name" value="Siroheme synthase"/>
    <property type="match status" value="1"/>
</dbReference>
<dbReference type="EMBL" id="JAEHOD010000057">
    <property type="protein sequence ID" value="KAG2434498.1"/>
    <property type="molecule type" value="Genomic_DNA"/>
</dbReference>
<feature type="domain" description="Rhodanese" evidence="7">
    <location>
        <begin position="211"/>
        <end position="231"/>
    </location>
</feature>
<organism evidence="8 9">
    <name type="scientific">Chlamydomonas schloesseri</name>
    <dbReference type="NCBI Taxonomy" id="2026947"/>
    <lineage>
        <taxon>Eukaryota</taxon>
        <taxon>Viridiplantae</taxon>
        <taxon>Chlorophyta</taxon>
        <taxon>core chlorophytes</taxon>
        <taxon>Chlorophyceae</taxon>
        <taxon>CS clade</taxon>
        <taxon>Chlamydomonadales</taxon>
        <taxon>Chlamydomonadaceae</taxon>
        <taxon>Chlamydomonas</taxon>
    </lineage>
</organism>
<dbReference type="InterPro" id="IPR014776">
    <property type="entry name" value="4pyrrole_Mease_sub2"/>
</dbReference>
<dbReference type="PROSITE" id="PS50206">
    <property type="entry name" value="RHODANESE_3"/>
    <property type="match status" value="1"/>
</dbReference>
<keyword evidence="3" id="KW-0808">Transferase</keyword>
<dbReference type="GO" id="GO:0032259">
    <property type="term" value="P:methylation"/>
    <property type="evidence" value="ECO:0007669"/>
    <property type="project" value="UniProtKB-KW"/>
</dbReference>
<keyword evidence="5" id="KW-0627">Porphyrin biosynthesis</keyword>
<dbReference type="FunFam" id="3.30.950.10:FF:000001">
    <property type="entry name" value="Siroheme synthase"/>
    <property type="match status" value="1"/>
</dbReference>
<dbReference type="Gene3D" id="3.40.1010.10">
    <property type="entry name" value="Cobalt-precorrin-4 Transmethylase, Domain 1"/>
    <property type="match status" value="1"/>
</dbReference>
<dbReference type="InterPro" id="IPR035996">
    <property type="entry name" value="4pyrrol_Methylase_sf"/>
</dbReference>
<protein>
    <recommendedName>
        <fullName evidence="1">uroporphyrinogen-III C-methyltransferase</fullName>
        <ecNumber evidence="1">2.1.1.107</ecNumber>
    </recommendedName>
</protein>
<sequence>MATADVVLYDRLVSDEILQLVGPSARMVYVGKTAGYHTRRQEEIHELLLAFAEAGALVVRLKGGDPYVFGRGGEEVGYLSAHGIRVHCVPGITAAAGICAELGIPLTHRGVATSARFLTGHSREGGEEALDEAVALAADPHTTLIVYMGLSNLAKLSQQLLGAGLDPATPAVAVERGTTPGRRVVYGSVEGLHGLAGAAGLRTPTLIMIGQVVALSPGWQGWEAAGRPLEWNEASSYPPLRLSLQVDMSSGAAGAKKAVAVGVEAEGAEAGTGRKRSRRGLKSAEEQAGLVGAA</sequence>
<accession>A0A835SWQ0</accession>
<comment type="caution">
    <text evidence="8">The sequence shown here is derived from an EMBL/GenBank/DDBJ whole genome shotgun (WGS) entry which is preliminary data.</text>
</comment>
<dbReference type="InterPro" id="IPR001763">
    <property type="entry name" value="Rhodanese-like_dom"/>
</dbReference>
<dbReference type="GO" id="GO:0004851">
    <property type="term" value="F:uroporphyrin-III C-methyltransferase activity"/>
    <property type="evidence" value="ECO:0007669"/>
    <property type="project" value="UniProtKB-EC"/>
</dbReference>
<keyword evidence="4" id="KW-0949">S-adenosyl-L-methionine</keyword>
<dbReference type="EC" id="2.1.1.107" evidence="1"/>
<evidence type="ECO:0000259" key="7">
    <source>
        <dbReference type="PROSITE" id="PS50206"/>
    </source>
</evidence>
<keyword evidence="2" id="KW-0489">Methyltransferase</keyword>